<sequence length="156" mass="17912">MPLLRRNSFRKPELTLQQLLVYGKDLEDTEFRTDVFDDSKKKCTDEEINKIGRRFGKKPFQGRKGKDSIAEDSKTKKCYRCGGKFPHSNRCPAVGKKCNFFKKIGHFERCCMRKNKAAKTSAIDTCSSSSLPFILLSFSIKVRGPRVRSLFGRCLM</sequence>
<evidence type="ECO:0000313" key="2">
    <source>
        <dbReference type="Proteomes" id="UP000594262"/>
    </source>
</evidence>
<protein>
    <submittedName>
        <fullName evidence="1">Uncharacterized protein</fullName>
    </submittedName>
</protein>
<proteinExistence type="predicted"/>
<name>A0A7M5UF89_9CNID</name>
<dbReference type="EnsemblMetazoa" id="CLYHEMT009832.1">
    <property type="protein sequence ID" value="CLYHEMP009832.1"/>
    <property type="gene ID" value="CLYHEMG009832"/>
</dbReference>
<dbReference type="AlphaFoldDB" id="A0A7M5UF89"/>
<dbReference type="Proteomes" id="UP000594262">
    <property type="component" value="Unplaced"/>
</dbReference>
<accession>A0A7M5UF89</accession>
<dbReference type="OrthoDB" id="6772952at2759"/>
<reference evidence="1" key="1">
    <citation type="submission" date="2021-01" db="UniProtKB">
        <authorList>
            <consortium name="EnsemblMetazoa"/>
        </authorList>
    </citation>
    <scope>IDENTIFICATION</scope>
</reference>
<keyword evidence="2" id="KW-1185">Reference proteome</keyword>
<dbReference type="Gene3D" id="4.10.60.10">
    <property type="entry name" value="Zinc finger, CCHC-type"/>
    <property type="match status" value="1"/>
</dbReference>
<organism evidence="1 2">
    <name type="scientific">Clytia hemisphaerica</name>
    <dbReference type="NCBI Taxonomy" id="252671"/>
    <lineage>
        <taxon>Eukaryota</taxon>
        <taxon>Metazoa</taxon>
        <taxon>Cnidaria</taxon>
        <taxon>Hydrozoa</taxon>
        <taxon>Hydroidolina</taxon>
        <taxon>Leptothecata</taxon>
        <taxon>Obeliida</taxon>
        <taxon>Clytiidae</taxon>
        <taxon>Clytia</taxon>
    </lineage>
</organism>
<evidence type="ECO:0000313" key="1">
    <source>
        <dbReference type="EnsemblMetazoa" id="CLYHEMP009832.1"/>
    </source>
</evidence>